<gene>
    <name evidence="1" type="ORF">A3B21_01810</name>
</gene>
<evidence type="ECO:0000313" key="2">
    <source>
        <dbReference type="Proteomes" id="UP000176897"/>
    </source>
</evidence>
<evidence type="ECO:0000313" key="1">
    <source>
        <dbReference type="EMBL" id="OGL80090.1"/>
    </source>
</evidence>
<dbReference type="EMBL" id="MGEJ01000014">
    <property type="protein sequence ID" value="OGL80090.1"/>
    <property type="molecule type" value="Genomic_DNA"/>
</dbReference>
<name>A0A1F7UP68_9BACT</name>
<accession>A0A1F7UP68</accession>
<dbReference type="STRING" id="1802401.A3B21_01810"/>
<reference evidence="1 2" key="1">
    <citation type="journal article" date="2016" name="Nat. Commun.">
        <title>Thousands of microbial genomes shed light on interconnected biogeochemical processes in an aquifer system.</title>
        <authorList>
            <person name="Anantharaman K."/>
            <person name="Brown C.T."/>
            <person name="Hug L.A."/>
            <person name="Sharon I."/>
            <person name="Castelle C.J."/>
            <person name="Probst A.J."/>
            <person name="Thomas B.C."/>
            <person name="Singh A."/>
            <person name="Wilkins M.J."/>
            <person name="Karaoz U."/>
            <person name="Brodie E.L."/>
            <person name="Williams K.H."/>
            <person name="Hubbard S.S."/>
            <person name="Banfield J.F."/>
        </authorList>
    </citation>
    <scope>NUCLEOTIDE SEQUENCE [LARGE SCALE GENOMIC DNA]</scope>
</reference>
<sequence>MQHTTGGSTVATRVHVDFELPTHVSAKLKAEAAREGRRQLVLALFKRGSCSAGVAAKTLGMRLAEFLELLKAEGLYYADDSEAAAVSDRRIVRAMKAHAKRRSRVA</sequence>
<comment type="caution">
    <text evidence="1">The sequence shown here is derived from an EMBL/GenBank/DDBJ whole genome shotgun (WGS) entry which is preliminary data.</text>
</comment>
<protein>
    <submittedName>
        <fullName evidence="1">Uncharacterized protein</fullName>
    </submittedName>
</protein>
<organism evidence="1 2">
    <name type="scientific">Candidatus Uhrbacteria bacterium RIFCSPLOWO2_01_FULL_47_24</name>
    <dbReference type="NCBI Taxonomy" id="1802401"/>
    <lineage>
        <taxon>Bacteria</taxon>
        <taxon>Candidatus Uhriibacteriota</taxon>
    </lineage>
</organism>
<dbReference type="InterPro" id="IPR005368">
    <property type="entry name" value="UPF0175"/>
</dbReference>
<dbReference type="Proteomes" id="UP000176897">
    <property type="component" value="Unassembled WGS sequence"/>
</dbReference>
<proteinExistence type="predicted"/>
<dbReference type="AlphaFoldDB" id="A0A1F7UP68"/>
<dbReference type="Pfam" id="PF03683">
    <property type="entry name" value="UPF0175"/>
    <property type="match status" value="1"/>
</dbReference>